<dbReference type="KEGG" id="pdw:BV82_01520"/>
<proteinExistence type="predicted"/>
<name>A0AAQ0IQ69_9PSED</name>
<dbReference type="GeneID" id="98280923"/>
<organism evidence="1 2">
    <name type="scientific">Pseudomonas donghuensis</name>
    <dbReference type="NCBI Taxonomy" id="1163398"/>
    <lineage>
        <taxon>Bacteria</taxon>
        <taxon>Pseudomonadati</taxon>
        <taxon>Pseudomonadota</taxon>
        <taxon>Gammaproteobacteria</taxon>
        <taxon>Pseudomonadales</taxon>
        <taxon>Pseudomonadaceae</taxon>
        <taxon>Pseudomonas</taxon>
    </lineage>
</organism>
<keyword evidence="2" id="KW-1185">Reference proteome</keyword>
<dbReference type="EMBL" id="CP071706">
    <property type="protein sequence ID" value="QWE81212.1"/>
    <property type="molecule type" value="Genomic_DNA"/>
</dbReference>
<dbReference type="RefSeq" id="WP_200874275.1">
    <property type="nucleotide sequence ID" value="NZ_CP071706.1"/>
</dbReference>
<accession>A0AAQ0IQ69</accession>
<protein>
    <submittedName>
        <fullName evidence="1">Uncharacterized protein</fullName>
    </submittedName>
</protein>
<reference evidence="1 2" key="2">
    <citation type="journal article" date="2016" name="Front. Microbiol.">
        <title>When Genome-Based Approach Meets the 'Old but Good': Revealing Genes Involved in the Antibacterial Activity of Pseudomonas sp. P482 against Soft Rot Pathogens.</title>
        <authorList>
            <person name="Krzyzanowska D.M."/>
            <person name="Ossowicki A."/>
            <person name="Rajewska M."/>
            <person name="Maciag T."/>
            <person name="Jablonska M."/>
            <person name="Obuchowski M."/>
            <person name="Heeb S."/>
            <person name="Jafra S."/>
        </authorList>
    </citation>
    <scope>NUCLEOTIDE SEQUENCE [LARGE SCALE GENOMIC DNA]</scope>
    <source>
        <strain evidence="1 2">P482</strain>
    </source>
</reference>
<evidence type="ECO:0000313" key="2">
    <source>
        <dbReference type="Proteomes" id="UP000027121"/>
    </source>
</evidence>
<dbReference type="Proteomes" id="UP000027121">
    <property type="component" value="Chromosome"/>
</dbReference>
<sequence length="79" mass="8463">MKKIVPDPPLDTSAATAHSVFGNCQAGHSALFAVCSGVAAHDALVHASLYLGCAYDTGKYPRKKMSQQRSLRMRQNATN</sequence>
<evidence type="ECO:0000313" key="1">
    <source>
        <dbReference type="EMBL" id="QWE81212.1"/>
    </source>
</evidence>
<dbReference type="AlphaFoldDB" id="A0AAQ0IQ69"/>
<gene>
    <name evidence="1" type="ORF">BV82_01520</name>
</gene>
<reference evidence="1 2" key="1">
    <citation type="journal article" date="2014" name="Genome Announc.">
        <title>Genome Sequence of Pseudomonas sp. Strain P482, a Tomato Rhizosphere Isolate with Broad-Spectrum Antimicrobial Activity.</title>
        <authorList>
            <person name="Krzyzanowska D.M."/>
            <person name="Ossowicki A."/>
            <person name="Jafra S."/>
        </authorList>
    </citation>
    <scope>NUCLEOTIDE SEQUENCE [LARGE SCALE GENOMIC DNA]</scope>
    <source>
        <strain evidence="1 2">P482</strain>
    </source>
</reference>